<organism evidence="9 10">
    <name type="scientific">Mytilus edulis</name>
    <name type="common">Blue mussel</name>
    <dbReference type="NCBI Taxonomy" id="6550"/>
    <lineage>
        <taxon>Eukaryota</taxon>
        <taxon>Metazoa</taxon>
        <taxon>Spiralia</taxon>
        <taxon>Lophotrochozoa</taxon>
        <taxon>Mollusca</taxon>
        <taxon>Bivalvia</taxon>
        <taxon>Autobranchia</taxon>
        <taxon>Pteriomorphia</taxon>
        <taxon>Mytilida</taxon>
        <taxon>Mytiloidea</taxon>
        <taxon>Mytilidae</taxon>
        <taxon>Mytilinae</taxon>
        <taxon>Mytilus</taxon>
    </lineage>
</organism>
<dbReference type="Proteomes" id="UP000683360">
    <property type="component" value="Unassembled WGS sequence"/>
</dbReference>
<proteinExistence type="inferred from homology"/>
<dbReference type="Pfam" id="PF06888">
    <property type="entry name" value="Put_Phosphatase"/>
    <property type="match status" value="1"/>
</dbReference>
<reference evidence="9" key="1">
    <citation type="submission" date="2021-03" db="EMBL/GenBank/DDBJ databases">
        <authorList>
            <person name="Bekaert M."/>
        </authorList>
    </citation>
    <scope>NUCLEOTIDE SEQUENCE</scope>
</reference>
<comment type="caution">
    <text evidence="9">The sequence shown here is derived from an EMBL/GenBank/DDBJ whole genome shotgun (WGS) entry which is preliminary data.</text>
</comment>
<sequence>MTLLGKTAIFVTEMENSRKMLLAIDFDHTLIDENSDLWVKRLAPDGKLPDHIEALYSSTGWTEYMGSIFQYLYDIGIKEDDIRKCMEEILLTEGMADLLKYCNDKSYEIIIISDSNSVFIDMILEHTQLQKMVTKVFTNPAFFDDAGCLKIEYYHHQDWCDLSTINLCKGNILQSYLEKRGEEGINFDYIFYIGDGTNDFCPALTLKETDYVCPRINFRLWKKIQKLKNPESSESSKEELPQLKAQILNWSSGLDILEQIKQLE</sequence>
<feature type="binding site" evidence="7">
    <location>
        <position position="36"/>
    </location>
    <ligand>
        <name>substrate</name>
    </ligand>
</feature>
<dbReference type="InterPro" id="IPR023214">
    <property type="entry name" value="HAD_sf"/>
</dbReference>
<dbReference type="SUPFAM" id="SSF56784">
    <property type="entry name" value="HAD-like"/>
    <property type="match status" value="1"/>
</dbReference>
<gene>
    <name evidence="9" type="ORF">MEDL_8436</name>
</gene>
<evidence type="ECO:0000256" key="1">
    <source>
        <dbReference type="ARBA" id="ARBA00001946"/>
    </source>
</evidence>
<keyword evidence="4 9" id="KW-0378">Hydrolase</keyword>
<keyword evidence="3 8" id="KW-0479">Metal-binding</keyword>
<dbReference type="Gene3D" id="3.40.50.1000">
    <property type="entry name" value="HAD superfamily/HAD-like"/>
    <property type="match status" value="1"/>
</dbReference>
<keyword evidence="5 8" id="KW-0460">Magnesium</keyword>
<feature type="binding site" evidence="7">
    <location>
        <position position="114"/>
    </location>
    <ligand>
        <name>substrate</name>
    </ligand>
</feature>
<feature type="binding site" evidence="8">
    <location>
        <position position="25"/>
    </location>
    <ligand>
        <name>Mg(2+)</name>
        <dbReference type="ChEBI" id="CHEBI:18420"/>
    </ligand>
</feature>
<dbReference type="GO" id="GO:0046872">
    <property type="term" value="F:metal ion binding"/>
    <property type="evidence" value="ECO:0007669"/>
    <property type="project" value="UniProtKB-KW"/>
</dbReference>
<evidence type="ECO:0000256" key="6">
    <source>
        <dbReference type="PIRSR" id="PIRSR031051-1"/>
    </source>
</evidence>
<dbReference type="GO" id="GO:0033883">
    <property type="term" value="F:pyridoxal phosphatase activity"/>
    <property type="evidence" value="ECO:0007669"/>
    <property type="project" value="UniProtKB-EC"/>
</dbReference>
<comment type="cofactor">
    <cofactor evidence="1 8">
        <name>Mg(2+)</name>
        <dbReference type="ChEBI" id="CHEBI:18420"/>
    </cofactor>
</comment>
<dbReference type="PANTHER" id="PTHR20889:SF12">
    <property type="entry name" value="LP01149P"/>
    <property type="match status" value="1"/>
</dbReference>
<dbReference type="InterPro" id="IPR036412">
    <property type="entry name" value="HAD-like_sf"/>
</dbReference>
<evidence type="ECO:0000313" key="10">
    <source>
        <dbReference type="Proteomes" id="UP000683360"/>
    </source>
</evidence>
<dbReference type="EC" id="3.1.3.74" evidence="9"/>
<feature type="binding site" evidence="8">
    <location>
        <position position="195"/>
    </location>
    <ligand>
        <name>Mg(2+)</name>
        <dbReference type="ChEBI" id="CHEBI:18420"/>
    </ligand>
</feature>
<dbReference type="PIRSF" id="PIRSF031051">
    <property type="entry name" value="PyrdxlP_Pase_PHOSPHO2"/>
    <property type="match status" value="1"/>
</dbReference>
<accession>A0A8S3QCK3</accession>
<dbReference type="NCBIfam" id="TIGR01489">
    <property type="entry name" value="DKMTPPase-SF"/>
    <property type="match status" value="1"/>
</dbReference>
<comment type="similarity">
    <text evidence="2">Belongs to the HAD-like hydrolase superfamily. PHOSPHO family.</text>
</comment>
<evidence type="ECO:0000313" key="9">
    <source>
        <dbReference type="EMBL" id="CAG2193146.1"/>
    </source>
</evidence>
<feature type="active site" description="Proton donor" evidence="6">
    <location>
        <position position="27"/>
    </location>
</feature>
<evidence type="ECO:0000256" key="2">
    <source>
        <dbReference type="ARBA" id="ARBA00008541"/>
    </source>
</evidence>
<dbReference type="InterPro" id="IPR016965">
    <property type="entry name" value="Pase_PHOSPHO-typ"/>
</dbReference>
<evidence type="ECO:0000256" key="3">
    <source>
        <dbReference type="ARBA" id="ARBA00022723"/>
    </source>
</evidence>
<dbReference type="AlphaFoldDB" id="A0A8S3QCK3"/>
<name>A0A8S3QCK3_MYTED</name>
<evidence type="ECO:0000256" key="7">
    <source>
        <dbReference type="PIRSR" id="PIRSR031051-2"/>
    </source>
</evidence>
<dbReference type="OrthoDB" id="10267182at2759"/>
<feature type="binding site" evidence="8">
    <location>
        <position position="27"/>
    </location>
    <ligand>
        <name>Mg(2+)</name>
        <dbReference type="ChEBI" id="CHEBI:18420"/>
    </ligand>
</feature>
<keyword evidence="10" id="KW-1185">Reference proteome</keyword>
<evidence type="ECO:0000256" key="8">
    <source>
        <dbReference type="PIRSR" id="PIRSR031051-3"/>
    </source>
</evidence>
<dbReference type="InterPro" id="IPR006384">
    <property type="entry name" value="HAD_hydro_PyrdxlP_Pase-like"/>
</dbReference>
<protein>
    <submittedName>
        <fullName evidence="9">PHOSPHO2</fullName>
        <ecNumber evidence="9">3.1.3.74</ecNumber>
    </submittedName>
</protein>
<dbReference type="EMBL" id="CAJPWZ010000459">
    <property type="protein sequence ID" value="CAG2193146.1"/>
    <property type="molecule type" value="Genomic_DNA"/>
</dbReference>
<feature type="active site" description="Nucleophile" evidence="6">
    <location>
        <position position="25"/>
    </location>
</feature>
<evidence type="ECO:0000256" key="5">
    <source>
        <dbReference type="ARBA" id="ARBA00022842"/>
    </source>
</evidence>
<dbReference type="NCBIfam" id="TIGR01488">
    <property type="entry name" value="HAD-SF-IB"/>
    <property type="match status" value="1"/>
</dbReference>
<dbReference type="PANTHER" id="PTHR20889">
    <property type="entry name" value="PHOSPHATASE, ORPHAN 1, 2"/>
    <property type="match status" value="1"/>
</dbReference>
<evidence type="ECO:0000256" key="4">
    <source>
        <dbReference type="ARBA" id="ARBA00022801"/>
    </source>
</evidence>